<keyword evidence="3" id="KW-0378">Hydrolase</keyword>
<gene>
    <name evidence="3" type="ORF">EAS64_04690</name>
</gene>
<evidence type="ECO:0000313" key="4">
    <source>
        <dbReference type="Proteomes" id="UP000460272"/>
    </source>
</evidence>
<keyword evidence="4" id="KW-1185">Reference proteome</keyword>
<dbReference type="AlphaFoldDB" id="A0A6P2C9S6"/>
<proteinExistence type="predicted"/>
<comment type="caution">
    <text evidence="3">The sequence shown here is derived from an EMBL/GenBank/DDBJ whole genome shotgun (WGS) entry which is preliminary data.</text>
</comment>
<reference evidence="3 4" key="1">
    <citation type="submission" date="2018-11" db="EMBL/GenBank/DDBJ databases">
        <title>Trebonia kvetii gen.nov., sp.nov., a novel acidophilic actinobacterium, and proposal of the new actinobacterial family Treboniaceae fam. nov.</title>
        <authorList>
            <person name="Rapoport D."/>
            <person name="Sagova-Mareckova M."/>
            <person name="Sedlacek I."/>
            <person name="Provaznik J."/>
            <person name="Kralova S."/>
            <person name="Pavlinic D."/>
            <person name="Benes V."/>
            <person name="Kopecky J."/>
        </authorList>
    </citation>
    <scope>NUCLEOTIDE SEQUENCE [LARGE SCALE GENOMIC DNA]</scope>
    <source>
        <strain evidence="3 4">15Tr583</strain>
    </source>
</reference>
<dbReference type="InterPro" id="IPR032465">
    <property type="entry name" value="ACMSD"/>
</dbReference>
<organism evidence="3 4">
    <name type="scientific">Trebonia kvetii</name>
    <dbReference type="NCBI Taxonomy" id="2480626"/>
    <lineage>
        <taxon>Bacteria</taxon>
        <taxon>Bacillati</taxon>
        <taxon>Actinomycetota</taxon>
        <taxon>Actinomycetes</taxon>
        <taxon>Streptosporangiales</taxon>
        <taxon>Treboniaceae</taxon>
        <taxon>Trebonia</taxon>
    </lineage>
</organism>
<evidence type="ECO:0000259" key="2">
    <source>
        <dbReference type="Pfam" id="PF04909"/>
    </source>
</evidence>
<dbReference type="InterPro" id="IPR032466">
    <property type="entry name" value="Metal_Hydrolase"/>
</dbReference>
<sequence length="397" mass="44307">MLTPAEVDQYRVIDTDTHVVEPYDLWTSRLPARWRDQAPHVKWDDNYQEDAWYFGTERIGPAASAAQAGWREYPPDHPPRLADVDAATWEPKARLARMDAYGVWAQVLYPNVAGFGAGKLLTLGDSDLMLACVRAYNDFLVEYASADPRRFIPIMALPMWDMELCEKEIVRAASAGHRGVIMTGEPTFWGLPPIAESYWDRLWALCQEMELPVNFHIGSGDMSIFDHASPSAGPHANYAGFGVQFGLANAKVIANLITGGVCHRFPCTKFVSVESGVGWIPFALEHLDWQWLNCGVQHEHPEYDLLPSEYFKRQMYGCFWFERGSVRSAIDQLGPDCILYESDFPHPTSMAPGPATAAVEPREYIAAELGDLAPGVLRKILHDNAAALYGAELLGSE</sequence>
<evidence type="ECO:0000256" key="1">
    <source>
        <dbReference type="ARBA" id="ARBA00023239"/>
    </source>
</evidence>
<evidence type="ECO:0000313" key="3">
    <source>
        <dbReference type="EMBL" id="TVZ06681.1"/>
    </source>
</evidence>
<dbReference type="GO" id="GO:0016831">
    <property type="term" value="F:carboxy-lyase activity"/>
    <property type="evidence" value="ECO:0007669"/>
    <property type="project" value="InterPro"/>
</dbReference>
<dbReference type="PANTHER" id="PTHR21240">
    <property type="entry name" value="2-AMINO-3-CARBOXYLMUCONATE-6-SEMIALDEHYDE DECARBOXYLASE"/>
    <property type="match status" value="1"/>
</dbReference>
<feature type="domain" description="Amidohydrolase-related" evidence="2">
    <location>
        <begin position="13"/>
        <end position="390"/>
    </location>
</feature>
<name>A0A6P2C9S6_9ACTN</name>
<dbReference type="Pfam" id="PF04909">
    <property type="entry name" value="Amidohydro_2"/>
    <property type="match status" value="1"/>
</dbReference>
<dbReference type="GO" id="GO:0016787">
    <property type="term" value="F:hydrolase activity"/>
    <property type="evidence" value="ECO:0007669"/>
    <property type="project" value="UniProtKB-KW"/>
</dbReference>
<accession>A0A6P2C9S6</accession>
<dbReference type="EMBL" id="RPFW01000001">
    <property type="protein sequence ID" value="TVZ06681.1"/>
    <property type="molecule type" value="Genomic_DNA"/>
</dbReference>
<dbReference type="SUPFAM" id="SSF51556">
    <property type="entry name" value="Metallo-dependent hydrolases"/>
    <property type="match status" value="1"/>
</dbReference>
<dbReference type="InterPro" id="IPR006680">
    <property type="entry name" value="Amidohydro-rel"/>
</dbReference>
<dbReference type="Gene3D" id="3.20.20.140">
    <property type="entry name" value="Metal-dependent hydrolases"/>
    <property type="match status" value="1"/>
</dbReference>
<keyword evidence="1" id="KW-0456">Lyase</keyword>
<dbReference type="Proteomes" id="UP000460272">
    <property type="component" value="Unassembled WGS sequence"/>
</dbReference>
<dbReference type="GO" id="GO:0005737">
    <property type="term" value="C:cytoplasm"/>
    <property type="evidence" value="ECO:0007669"/>
    <property type="project" value="TreeGrafter"/>
</dbReference>
<protein>
    <submittedName>
        <fullName evidence="3">Amidohydrolase</fullName>
    </submittedName>
</protein>
<dbReference type="OrthoDB" id="8673349at2"/>
<dbReference type="GO" id="GO:0019748">
    <property type="term" value="P:secondary metabolic process"/>
    <property type="evidence" value="ECO:0007669"/>
    <property type="project" value="TreeGrafter"/>
</dbReference>
<dbReference type="RefSeq" id="WP_145851434.1">
    <property type="nucleotide sequence ID" value="NZ_RPFW01000001.1"/>
</dbReference>
<dbReference type="PANTHER" id="PTHR21240:SF28">
    <property type="entry name" value="ISO-OROTATE DECARBOXYLASE (EUROFUNG)"/>
    <property type="match status" value="1"/>
</dbReference>